<dbReference type="EMBL" id="BARW01006892">
    <property type="protein sequence ID" value="GAI82122.1"/>
    <property type="molecule type" value="Genomic_DNA"/>
</dbReference>
<comment type="caution">
    <text evidence="1">The sequence shown here is derived from an EMBL/GenBank/DDBJ whole genome shotgun (WGS) entry which is preliminary data.</text>
</comment>
<protein>
    <submittedName>
        <fullName evidence="1">Uncharacterized protein</fullName>
    </submittedName>
</protein>
<gene>
    <name evidence="1" type="ORF">S12H4_14451</name>
</gene>
<sequence>CEWIWRTLDVFGIKMHHQSWTYVNQNHDDYILIRQNMLFTGDYYGDDEQDSPDQTIELAWYDGFAPDICEEAAISLPSRTGWGNGHTWVDWDSYNDYMNTDELPLLVTGRERDDLLISYSYSDDDIEFKAPKGYIEDQVIKYYDSRGVPDPKTGMFLAAPYAGMAIFHADKSATNTSDDINQPKSLAWQEHGDYWGKIWRGGLWNFVTDSNNRPPPMWEYEGFIHNEMSIGNMFMIQGVGPYTLSIGDDFTAIYAIGAGSIDEDLCSSEGAKWYNWYWDLPGDKLDDAGKNSLISQGKDSLFVNLNRAYWAFNNSMDIPDPLPAPGIEVTGGPDKIEIKWGYPTDDGFNDPDTGIDDFFKWRLYIL</sequence>
<evidence type="ECO:0000313" key="1">
    <source>
        <dbReference type="EMBL" id="GAI82122.1"/>
    </source>
</evidence>
<accession>X1RMZ8</accession>
<name>X1RMZ8_9ZZZZ</name>
<reference evidence="1" key="1">
    <citation type="journal article" date="2014" name="Front. Microbiol.">
        <title>High frequency of phylogenetically diverse reductive dehalogenase-homologous genes in deep subseafloor sedimentary metagenomes.</title>
        <authorList>
            <person name="Kawai M."/>
            <person name="Futagami T."/>
            <person name="Toyoda A."/>
            <person name="Takaki Y."/>
            <person name="Nishi S."/>
            <person name="Hori S."/>
            <person name="Arai W."/>
            <person name="Tsubouchi T."/>
            <person name="Morono Y."/>
            <person name="Uchiyama I."/>
            <person name="Ito T."/>
            <person name="Fujiyama A."/>
            <person name="Inagaki F."/>
            <person name="Takami H."/>
        </authorList>
    </citation>
    <scope>NUCLEOTIDE SEQUENCE</scope>
    <source>
        <strain evidence="1">Expedition CK06-06</strain>
    </source>
</reference>
<dbReference type="AlphaFoldDB" id="X1RMZ8"/>
<feature type="non-terminal residue" evidence="1">
    <location>
        <position position="1"/>
    </location>
</feature>
<organism evidence="1">
    <name type="scientific">marine sediment metagenome</name>
    <dbReference type="NCBI Taxonomy" id="412755"/>
    <lineage>
        <taxon>unclassified sequences</taxon>
        <taxon>metagenomes</taxon>
        <taxon>ecological metagenomes</taxon>
    </lineage>
</organism>
<proteinExistence type="predicted"/>